<dbReference type="Proteomes" id="UP001057402">
    <property type="component" value="Chromosome 2"/>
</dbReference>
<reference evidence="2" key="1">
    <citation type="journal article" date="2023" name="Front. Plant Sci.">
        <title>Chromosomal-level genome assembly of Melastoma candidum provides insights into trichome evolution.</title>
        <authorList>
            <person name="Zhong Y."/>
            <person name="Wu W."/>
            <person name="Sun C."/>
            <person name="Zou P."/>
            <person name="Liu Y."/>
            <person name="Dai S."/>
            <person name="Zhou R."/>
        </authorList>
    </citation>
    <scope>NUCLEOTIDE SEQUENCE [LARGE SCALE GENOMIC DNA]</scope>
</reference>
<evidence type="ECO:0000313" key="1">
    <source>
        <dbReference type="EMBL" id="KAI4387376.1"/>
    </source>
</evidence>
<comment type="caution">
    <text evidence="1">The sequence shown here is derived from an EMBL/GenBank/DDBJ whole genome shotgun (WGS) entry which is preliminary data.</text>
</comment>
<sequence length="471" mass="53941">MHDLVYRSDQTCIEQLRMNIRTFKSLCAMLQNVGKLKDTKHMMVDEQVALFLHILAHHVKNRVIKFRFHHSGETISRHFRNVLNNVIRLHEELIKKPEPIPEGSLDEKWKWFKNCIGAIDGTYIKVIVPLKDKPRYRNRKGEIATNVLAACSHDGLFTYVLAGWEGSAADGRVLREALCRPNGLKVPIDILLDLHNEGKYNADRGFKPGFFDAVERAMRLKLPESGIKARPHIESRLKTLKDHFNIVLDMMESTKKSNSGFGWDPIMKCVTAPKNVWDEYLQSHRKAAKFREKPFPYYEEFRTIFGVDRANGNETVDFAAAEEDINREEEINENLLNEGNDIENSISASVERDMMDKVIGKRKRKVVTAEEVIIALEKTSSMIEKATDTLGVAIINAAKISEDAIKSEDAMRSEKIMKINGELRKLSGLTMEERHTATRRIGCDVDLTCIFISIEDDEKEAWVKSLLKENM</sequence>
<gene>
    <name evidence="1" type="ORF">MLD38_005214</name>
</gene>
<organism evidence="1 2">
    <name type="scientific">Melastoma candidum</name>
    <dbReference type="NCBI Taxonomy" id="119954"/>
    <lineage>
        <taxon>Eukaryota</taxon>
        <taxon>Viridiplantae</taxon>
        <taxon>Streptophyta</taxon>
        <taxon>Embryophyta</taxon>
        <taxon>Tracheophyta</taxon>
        <taxon>Spermatophyta</taxon>
        <taxon>Magnoliopsida</taxon>
        <taxon>eudicotyledons</taxon>
        <taxon>Gunneridae</taxon>
        <taxon>Pentapetalae</taxon>
        <taxon>rosids</taxon>
        <taxon>malvids</taxon>
        <taxon>Myrtales</taxon>
        <taxon>Melastomataceae</taxon>
        <taxon>Melastomatoideae</taxon>
        <taxon>Melastomateae</taxon>
        <taxon>Melastoma</taxon>
    </lineage>
</organism>
<evidence type="ECO:0000313" key="2">
    <source>
        <dbReference type="Proteomes" id="UP001057402"/>
    </source>
</evidence>
<protein>
    <submittedName>
        <fullName evidence="1">Uncharacterized protein</fullName>
    </submittedName>
</protein>
<accession>A0ACB9S7D0</accession>
<proteinExistence type="predicted"/>
<name>A0ACB9S7D0_9MYRT</name>
<dbReference type="EMBL" id="CM042881">
    <property type="protein sequence ID" value="KAI4387376.1"/>
    <property type="molecule type" value="Genomic_DNA"/>
</dbReference>
<keyword evidence="2" id="KW-1185">Reference proteome</keyword>